<reference evidence="2" key="1">
    <citation type="submission" date="2018-03" db="EMBL/GenBank/DDBJ databases">
        <authorList>
            <person name="Guldener U."/>
        </authorList>
    </citation>
    <scope>NUCLEOTIDE SEQUENCE</scope>
</reference>
<sequence length="149" mass="15774">MSDVFRRAGGRGGAGNFISQNDVNAAQPNEDLEAQKLPAQAQAPVQQQPQPYARVGRGGAGNFHDSANLPEESREEVAERTGTAVAAPSARRSGLTGRGGVGNWSDSATAPQDPDARKKEELANKVVRNVDAELPMPPKIYTSPLKEEA</sequence>
<dbReference type="InterPro" id="IPR053203">
    <property type="entry name" value="Cisplatin_resist-associated"/>
</dbReference>
<name>A0AAE8STU4_9PEZI</name>
<dbReference type="InterPro" id="IPR022024">
    <property type="entry name" value="DUF3602"/>
</dbReference>
<dbReference type="Proteomes" id="UP001187682">
    <property type="component" value="Unassembled WGS sequence"/>
</dbReference>
<feature type="region of interest" description="Disordered" evidence="1">
    <location>
        <begin position="1"/>
        <end position="120"/>
    </location>
</feature>
<evidence type="ECO:0000313" key="3">
    <source>
        <dbReference type="Proteomes" id="UP001187682"/>
    </source>
</evidence>
<dbReference type="Pfam" id="PF12223">
    <property type="entry name" value="DUF3602"/>
    <property type="match status" value="1"/>
</dbReference>
<dbReference type="PANTHER" id="PTHR34693">
    <property type="entry name" value="PROTEIN PAR32"/>
    <property type="match status" value="1"/>
</dbReference>
<evidence type="ECO:0000256" key="1">
    <source>
        <dbReference type="SAM" id="MobiDB-lite"/>
    </source>
</evidence>
<comment type="caution">
    <text evidence="2">The sequence shown here is derived from an EMBL/GenBank/DDBJ whole genome shotgun (WGS) entry which is preliminary data.</text>
</comment>
<proteinExistence type="predicted"/>
<gene>
    <name evidence="2" type="ORF">DNG_03269</name>
</gene>
<dbReference type="EMBL" id="ONZQ02000004">
    <property type="protein sequence ID" value="SPO00521.1"/>
    <property type="molecule type" value="Genomic_DNA"/>
</dbReference>
<dbReference type="AlphaFoldDB" id="A0AAE8STU4"/>
<feature type="compositionally biased region" description="Low complexity" evidence="1">
    <location>
        <begin position="35"/>
        <end position="51"/>
    </location>
</feature>
<evidence type="ECO:0000313" key="2">
    <source>
        <dbReference type="EMBL" id="SPO00521.1"/>
    </source>
</evidence>
<dbReference type="PANTHER" id="PTHR34693:SF1">
    <property type="entry name" value="PROTEIN PAR32"/>
    <property type="match status" value="1"/>
</dbReference>
<accession>A0AAE8STU4</accession>
<protein>
    <submittedName>
        <fullName evidence="2">Uncharacterized protein</fullName>
    </submittedName>
</protein>
<feature type="compositionally biased region" description="Polar residues" evidence="1">
    <location>
        <begin position="17"/>
        <end position="27"/>
    </location>
</feature>
<keyword evidence="3" id="KW-1185">Reference proteome</keyword>
<organism evidence="2 3">
    <name type="scientific">Cephalotrichum gorgonifer</name>
    <dbReference type="NCBI Taxonomy" id="2041049"/>
    <lineage>
        <taxon>Eukaryota</taxon>
        <taxon>Fungi</taxon>
        <taxon>Dikarya</taxon>
        <taxon>Ascomycota</taxon>
        <taxon>Pezizomycotina</taxon>
        <taxon>Sordariomycetes</taxon>
        <taxon>Hypocreomycetidae</taxon>
        <taxon>Microascales</taxon>
        <taxon>Microascaceae</taxon>
        <taxon>Cephalotrichum</taxon>
    </lineage>
</organism>